<dbReference type="GO" id="GO:0030695">
    <property type="term" value="F:GTPase regulator activity"/>
    <property type="evidence" value="ECO:0007669"/>
    <property type="project" value="UniProtKB-ARBA"/>
</dbReference>
<dbReference type="Gene3D" id="2.10.110.10">
    <property type="entry name" value="Cysteine Rich Protein"/>
    <property type="match status" value="2"/>
</dbReference>
<protein>
    <recommendedName>
        <fullName evidence="5">LIM zinc-binding domain-containing protein</fullName>
    </recommendedName>
</protein>
<dbReference type="OrthoDB" id="1112565at2759"/>
<name>A0A438MZG5_EXOME</name>
<dbReference type="CDD" id="cd08368">
    <property type="entry name" value="LIM"/>
    <property type="match status" value="1"/>
</dbReference>
<dbReference type="AlphaFoldDB" id="A0A438MZG5"/>
<feature type="compositionally biased region" description="Polar residues" evidence="4">
    <location>
        <begin position="329"/>
        <end position="354"/>
    </location>
</feature>
<keyword evidence="2 3" id="KW-0862">Zinc</keyword>
<dbReference type="InterPro" id="IPR001781">
    <property type="entry name" value="Znf_LIM"/>
</dbReference>
<feature type="compositionally biased region" description="Polar residues" evidence="4">
    <location>
        <begin position="503"/>
        <end position="515"/>
    </location>
</feature>
<dbReference type="SUPFAM" id="SSF57716">
    <property type="entry name" value="Glucocorticoid receptor-like (DNA-binding domain)"/>
    <property type="match status" value="1"/>
</dbReference>
<dbReference type="PANTHER" id="PTHR24216">
    <property type="entry name" value="PAXILLIN-RELATED"/>
    <property type="match status" value="1"/>
</dbReference>
<gene>
    <name evidence="6" type="ORF">B0A52_07963</name>
</gene>
<feature type="compositionally biased region" description="Low complexity" evidence="4">
    <location>
        <begin position="520"/>
        <end position="536"/>
    </location>
</feature>
<dbReference type="SMART" id="SM00132">
    <property type="entry name" value="LIM"/>
    <property type="match status" value="2"/>
</dbReference>
<proteinExistence type="predicted"/>
<evidence type="ECO:0000313" key="6">
    <source>
        <dbReference type="EMBL" id="RVX68539.1"/>
    </source>
</evidence>
<organism evidence="6 7">
    <name type="scientific">Exophiala mesophila</name>
    <name type="common">Black yeast-like fungus</name>
    <dbReference type="NCBI Taxonomy" id="212818"/>
    <lineage>
        <taxon>Eukaryota</taxon>
        <taxon>Fungi</taxon>
        <taxon>Dikarya</taxon>
        <taxon>Ascomycota</taxon>
        <taxon>Pezizomycotina</taxon>
        <taxon>Eurotiomycetes</taxon>
        <taxon>Chaetothyriomycetidae</taxon>
        <taxon>Chaetothyriales</taxon>
        <taxon>Herpotrichiellaceae</taxon>
        <taxon>Exophiala</taxon>
    </lineage>
</organism>
<evidence type="ECO:0000256" key="2">
    <source>
        <dbReference type="ARBA" id="ARBA00022833"/>
    </source>
</evidence>
<keyword evidence="1 3" id="KW-0479">Metal-binding</keyword>
<dbReference type="Pfam" id="PF00412">
    <property type="entry name" value="LIM"/>
    <property type="match status" value="2"/>
</dbReference>
<feature type="compositionally biased region" description="Polar residues" evidence="4">
    <location>
        <begin position="395"/>
        <end position="406"/>
    </location>
</feature>
<dbReference type="VEuPathDB" id="FungiDB:PV10_02277"/>
<evidence type="ECO:0000256" key="1">
    <source>
        <dbReference type="ARBA" id="ARBA00022723"/>
    </source>
</evidence>
<feature type="region of interest" description="Disordered" evidence="4">
    <location>
        <begin position="493"/>
        <end position="536"/>
    </location>
</feature>
<feature type="region of interest" description="Disordered" evidence="4">
    <location>
        <begin position="234"/>
        <end position="423"/>
    </location>
</feature>
<evidence type="ECO:0000256" key="3">
    <source>
        <dbReference type="PROSITE-ProRule" id="PRU00125"/>
    </source>
</evidence>
<dbReference type="PROSITE" id="PS50023">
    <property type="entry name" value="LIM_DOMAIN_2"/>
    <property type="match status" value="2"/>
</dbReference>
<dbReference type="CDD" id="cd09397">
    <property type="entry name" value="LIM1_UF1"/>
    <property type="match status" value="1"/>
</dbReference>
<feature type="compositionally biased region" description="Pro residues" evidence="4">
    <location>
        <begin position="128"/>
        <end position="137"/>
    </location>
</feature>
<feature type="compositionally biased region" description="Polar residues" evidence="4">
    <location>
        <begin position="297"/>
        <end position="313"/>
    </location>
</feature>
<evidence type="ECO:0000313" key="7">
    <source>
        <dbReference type="Proteomes" id="UP000288859"/>
    </source>
</evidence>
<feature type="compositionally biased region" description="Low complexity" evidence="4">
    <location>
        <begin position="407"/>
        <end position="423"/>
    </location>
</feature>
<accession>A0A438MZG5</accession>
<dbReference type="EMBL" id="NAJM01000037">
    <property type="protein sequence ID" value="RVX68539.1"/>
    <property type="molecule type" value="Genomic_DNA"/>
</dbReference>
<feature type="compositionally biased region" description="Polar residues" evidence="4">
    <location>
        <begin position="36"/>
        <end position="67"/>
    </location>
</feature>
<evidence type="ECO:0000259" key="5">
    <source>
        <dbReference type="PROSITE" id="PS50023"/>
    </source>
</evidence>
<feature type="region of interest" description="Disordered" evidence="4">
    <location>
        <begin position="32"/>
        <end position="201"/>
    </location>
</feature>
<feature type="domain" description="LIM zinc-binding" evidence="5">
    <location>
        <begin position="641"/>
        <end position="706"/>
    </location>
</feature>
<evidence type="ECO:0000256" key="4">
    <source>
        <dbReference type="SAM" id="MobiDB-lite"/>
    </source>
</evidence>
<feature type="region of interest" description="Disordered" evidence="4">
    <location>
        <begin position="597"/>
        <end position="636"/>
    </location>
</feature>
<dbReference type="PANTHER" id="PTHR24216:SF65">
    <property type="entry name" value="PAXILLIN-LIKE PROTEIN 1"/>
    <property type="match status" value="1"/>
</dbReference>
<sequence length="814" mass="86562">MDIPSRSASFLPGVKCSNCGWDMQLGDVAEHRCQPQAGNTPPTKPPSNVSPIVSQTIPRTASSTTLGLKNVRPQDRPLLPRIDPSVAFRPSFPGEVTPASSGHSSMASPVSATSGPRSPFPTSRKPSIPGPRRPPTPELTNLDCAFPPFPIASKTGTTKRRGRAMTQHSDSNRSKSRDPARNLPPRTASRAIPLTRAYTSDNLPQVGVTAEMRAQASISSSSIHDSVAVVAESISPRSDQAAPAHQAGPVSTAKREPTKSVVGNGGLSLFPHVPRPDPGLESFDFSSKSPTEAAAPTNDSTTGSINMPYSQTGGVEPSYRSKRPPPLASGQQNPSGIASRSPATPLTPSSSVLSRSLGKLFGRRRSQSATSRREVARQALSDEPDDYETDMMNRNVLTPNSDHSFVTSEPSPTTTSPLRSPEPAANVEDALRKLSGHEDSLKALEGVVEVPREAPIVVIEPAAEQRTALTMPKTPTTIVEQAAVTASPEAVAAGPEPHESIHSQRASIDSASSYGSVRFSGHSASSTSSSPQVESASTMSTTSIGFAYSNLLKPADADVPAPLKLRSPGLSADGSEAETDMSFRKGRSSMIVDFGSDNVSKGLTPPSASHAGKVEPQAQGSNSAPEPVAEASSKITTPNKGTCRGCSHIILVTQKSVSSADGQLSGRYHKECFVCWTCKQSFPTAEFYVHSDHPYCAQHYHEMEDSLCATCGKGIEGLYIETANVAGRGKEKHHPECLRCTTCNSQLSHDYFELSGKVYCERDAFCLATMPKSHENAPSRPSPLVREYISSGDPGLVKGRNFPERRITRLMNMT</sequence>
<reference evidence="6 7" key="1">
    <citation type="submission" date="2017-03" db="EMBL/GenBank/DDBJ databases">
        <title>Genomes of endolithic fungi from Antarctica.</title>
        <authorList>
            <person name="Coleine C."/>
            <person name="Masonjones S."/>
            <person name="Stajich J.E."/>
        </authorList>
    </citation>
    <scope>NUCLEOTIDE SEQUENCE [LARGE SCALE GENOMIC DNA]</scope>
    <source>
        <strain evidence="6 7">CCFEE 6314</strain>
    </source>
</reference>
<dbReference type="PROSITE" id="PS00478">
    <property type="entry name" value="LIM_DOMAIN_1"/>
    <property type="match status" value="1"/>
</dbReference>
<dbReference type="Proteomes" id="UP000288859">
    <property type="component" value="Unassembled WGS sequence"/>
</dbReference>
<feature type="domain" description="LIM zinc-binding" evidence="5">
    <location>
        <begin position="709"/>
        <end position="771"/>
    </location>
</feature>
<dbReference type="GO" id="GO:0046872">
    <property type="term" value="F:metal ion binding"/>
    <property type="evidence" value="ECO:0007669"/>
    <property type="project" value="UniProtKB-KW"/>
</dbReference>
<feature type="compositionally biased region" description="Polar residues" evidence="4">
    <location>
        <begin position="98"/>
        <end position="116"/>
    </location>
</feature>
<comment type="caution">
    <text evidence="6">The sequence shown here is derived from an EMBL/GenBank/DDBJ whole genome shotgun (WGS) entry which is preliminary data.</text>
</comment>
<keyword evidence="3" id="KW-0440">LIM domain</keyword>
<feature type="compositionally biased region" description="Basic and acidic residues" evidence="4">
    <location>
        <begin position="170"/>
        <end position="180"/>
    </location>
</feature>